<reference evidence="2 3" key="1">
    <citation type="journal article" date="2016" name="Sci. Rep.">
        <title>Metabolic traits of an uncultured archaeal lineage -MSBL1- from brine pools of the Red Sea.</title>
        <authorList>
            <person name="Mwirichia R."/>
            <person name="Alam I."/>
            <person name="Rashid M."/>
            <person name="Vinu M."/>
            <person name="Ba-Alawi W."/>
            <person name="Anthony Kamau A."/>
            <person name="Kamanda Ngugi D."/>
            <person name="Goker M."/>
            <person name="Klenk H.P."/>
            <person name="Bajic V."/>
            <person name="Stingl U."/>
        </authorList>
    </citation>
    <scope>NUCLEOTIDE SEQUENCE [LARGE SCALE GENOMIC DNA]</scope>
    <source>
        <strain evidence="2">SCGC-AAA259E19</strain>
    </source>
</reference>
<feature type="region of interest" description="Disordered" evidence="1">
    <location>
        <begin position="98"/>
        <end position="121"/>
    </location>
</feature>
<dbReference type="Proteomes" id="UP000070284">
    <property type="component" value="Unassembled WGS sequence"/>
</dbReference>
<feature type="compositionally biased region" description="Polar residues" evidence="1">
    <location>
        <begin position="111"/>
        <end position="121"/>
    </location>
</feature>
<dbReference type="EMBL" id="LHXO01000004">
    <property type="protein sequence ID" value="KXA95789.1"/>
    <property type="molecule type" value="Genomic_DNA"/>
</dbReference>
<evidence type="ECO:0000256" key="1">
    <source>
        <dbReference type="SAM" id="MobiDB-lite"/>
    </source>
</evidence>
<proteinExistence type="predicted"/>
<name>A0A133UNM0_9EURY</name>
<evidence type="ECO:0000313" key="2">
    <source>
        <dbReference type="EMBL" id="KXA95789.1"/>
    </source>
</evidence>
<evidence type="ECO:0000313" key="3">
    <source>
        <dbReference type="Proteomes" id="UP000070284"/>
    </source>
</evidence>
<gene>
    <name evidence="2" type="ORF">AKJ65_00540</name>
</gene>
<organism evidence="2 3">
    <name type="scientific">candidate division MSBL1 archaeon SCGC-AAA259E19</name>
    <dbReference type="NCBI Taxonomy" id="1698264"/>
    <lineage>
        <taxon>Archaea</taxon>
        <taxon>Methanobacteriati</taxon>
        <taxon>Methanobacteriota</taxon>
        <taxon>candidate division MSBL1</taxon>
    </lineage>
</organism>
<keyword evidence="3" id="KW-1185">Reference proteome</keyword>
<accession>A0A133UNM0</accession>
<protein>
    <submittedName>
        <fullName evidence="2">Uncharacterized protein</fullName>
    </submittedName>
</protein>
<dbReference type="AlphaFoldDB" id="A0A133UNM0"/>
<comment type="caution">
    <text evidence="2">The sequence shown here is derived from an EMBL/GenBank/DDBJ whole genome shotgun (WGS) entry which is preliminary data.</text>
</comment>
<sequence length="121" mass="14396">MARDAWQKGEEEKAFGYVYPAIRDYSERNGFYEAWRFLREEPKGSVLTDMKDFKLFKPLDEAFFRRIEFEEKDVLITSVYRHLWRGIPVEKVLEMMREGKYDSPPPDTKTEVSSEFGSLPL</sequence>